<sequence>MALEVLAKRGIQVSPYQLERWRARGLVPRNDRRGLGRGFGTYSVPSADLVSSLETIACAGVRRTQVEWQVLVYMHRMAKSSDGEDRLARLAERPIRRCLEYAVLHERPAGMNEDDAYREAANLALEEFNWWLPRVPRGQAAAHYEPTELREMRAACEQVLAADRIGVLAVGSELLVESVIRLRWARTEAEAETLVDYLDLVLNRRREHLDLARSVPYDQLLGVATKAARVAAFGSTFPDRLENSRFSWLPYPGYAYSGWLVLLMAMLMDSSLVAAASGFLSSHPEDPEAERRRSFLEKHVADLRGRFPDGIPPKPKRSMLVGLEEFVDPRTGKWR</sequence>
<dbReference type="AlphaFoldDB" id="A0A4R6JR96"/>
<keyword evidence="2" id="KW-1185">Reference proteome</keyword>
<protein>
    <submittedName>
        <fullName evidence="1">Uncharacterized protein</fullName>
    </submittedName>
</protein>
<reference evidence="1 2" key="1">
    <citation type="submission" date="2019-03" db="EMBL/GenBank/DDBJ databases">
        <title>Sequencing the genomes of 1000 actinobacteria strains.</title>
        <authorList>
            <person name="Klenk H.-P."/>
        </authorList>
    </citation>
    <scope>NUCLEOTIDE SEQUENCE [LARGE SCALE GENOMIC DNA]</scope>
    <source>
        <strain evidence="1 2">DSM 43805</strain>
    </source>
</reference>
<accession>A0A4R6JR96</accession>
<proteinExistence type="predicted"/>
<organism evidence="1 2">
    <name type="scientific">Paractinoplanes brasiliensis</name>
    <dbReference type="NCBI Taxonomy" id="52695"/>
    <lineage>
        <taxon>Bacteria</taxon>
        <taxon>Bacillati</taxon>
        <taxon>Actinomycetota</taxon>
        <taxon>Actinomycetes</taxon>
        <taxon>Micromonosporales</taxon>
        <taxon>Micromonosporaceae</taxon>
        <taxon>Paractinoplanes</taxon>
    </lineage>
</organism>
<comment type="caution">
    <text evidence="1">The sequence shown here is derived from an EMBL/GenBank/DDBJ whole genome shotgun (WGS) entry which is preliminary data.</text>
</comment>
<evidence type="ECO:0000313" key="1">
    <source>
        <dbReference type="EMBL" id="TDO38242.1"/>
    </source>
</evidence>
<dbReference type="Proteomes" id="UP000294901">
    <property type="component" value="Unassembled WGS sequence"/>
</dbReference>
<evidence type="ECO:0000313" key="2">
    <source>
        <dbReference type="Proteomes" id="UP000294901"/>
    </source>
</evidence>
<dbReference type="EMBL" id="SNWR01000001">
    <property type="protein sequence ID" value="TDO38242.1"/>
    <property type="molecule type" value="Genomic_DNA"/>
</dbReference>
<gene>
    <name evidence="1" type="ORF">C8E87_1892</name>
</gene>
<name>A0A4R6JR96_9ACTN</name>